<evidence type="ECO:0000313" key="1">
    <source>
        <dbReference type="EMBL" id="QDY44117.1"/>
    </source>
</evidence>
<dbReference type="KEGG" id="pdis:D8B20_19600"/>
<dbReference type="InterPro" id="IPR045865">
    <property type="entry name" value="ACT-like_dom_sf"/>
</dbReference>
<reference evidence="1 2" key="1">
    <citation type="submission" date="2018-10" db="EMBL/GenBank/DDBJ databases">
        <title>Genome Sequencing of Pantoea dispersa DSM 32899.</title>
        <authorList>
            <person name="Nawrath M."/>
            <person name="Ottenheim C."/>
            <person name="Wilm A."/>
            <person name="Zimmermann W."/>
            <person name="Wu J.C."/>
        </authorList>
    </citation>
    <scope>NUCLEOTIDE SEQUENCE [LARGE SCALE GENOMIC DNA]</scope>
    <source>
        <strain evidence="1 2">DSM 32899</strain>
        <plasmid evidence="1 2">unnamed1</plasmid>
    </source>
</reference>
<keyword evidence="2" id="KW-1185">Reference proteome</keyword>
<dbReference type="EMBL" id="CP032703">
    <property type="protein sequence ID" value="QDY44117.1"/>
    <property type="molecule type" value="Genomic_DNA"/>
</dbReference>
<organism evidence="1 2">
    <name type="scientific">Candidatus Pantoea soli</name>
    <dbReference type="NCBI Taxonomy" id="3098669"/>
    <lineage>
        <taxon>Bacteria</taxon>
        <taxon>Pseudomonadati</taxon>
        <taxon>Pseudomonadota</taxon>
        <taxon>Gammaproteobacteria</taxon>
        <taxon>Enterobacterales</taxon>
        <taxon>Erwiniaceae</taxon>
        <taxon>Pantoea</taxon>
    </lineage>
</organism>
<dbReference type="SUPFAM" id="SSF55021">
    <property type="entry name" value="ACT-like"/>
    <property type="match status" value="1"/>
</dbReference>
<geneLocation type="plasmid" evidence="1 2">
    <name>unnamed1</name>
</geneLocation>
<accession>A0A518XIV4</accession>
<sequence>MFDVHVQLNSSPGELAALGTLLGAHGIGLEGGGVFTTSAEAHAHFLVEEGEKAQQLLTANGFEVRGLARPVIRKLAQARPGELGEIAATLAQNGINILVQYSDHANRLILLTDDNRRAADVTRKWAIMTE</sequence>
<protein>
    <submittedName>
        <fullName evidence="1">Amino acid-binding protein</fullName>
    </submittedName>
</protein>
<gene>
    <name evidence="1" type="ORF">D8B20_19600</name>
</gene>
<dbReference type="Proteomes" id="UP000319411">
    <property type="component" value="Plasmid unnamed1"/>
</dbReference>
<dbReference type="Gene3D" id="3.30.2130.10">
    <property type="entry name" value="VC0802-like"/>
    <property type="match status" value="1"/>
</dbReference>
<dbReference type="OrthoDB" id="1438443at2"/>
<keyword evidence="1" id="KW-0614">Plasmid</keyword>
<name>A0A518XIV4_9GAMM</name>
<dbReference type="AlphaFoldDB" id="A0A518XIV4"/>
<evidence type="ECO:0000313" key="2">
    <source>
        <dbReference type="Proteomes" id="UP000319411"/>
    </source>
</evidence>
<proteinExistence type="predicted"/>
<dbReference type="RefSeq" id="WP_145891433.1">
    <property type="nucleotide sequence ID" value="NZ_CP032703.1"/>
</dbReference>